<dbReference type="GO" id="GO:0005102">
    <property type="term" value="F:signaling receptor binding"/>
    <property type="evidence" value="ECO:0007669"/>
    <property type="project" value="InterPro"/>
</dbReference>
<feature type="compositionally biased region" description="Basic residues" evidence="1">
    <location>
        <begin position="386"/>
        <end position="397"/>
    </location>
</feature>
<evidence type="ECO:0000256" key="1">
    <source>
        <dbReference type="SAM" id="MobiDB-lite"/>
    </source>
</evidence>
<evidence type="ECO:0000259" key="2">
    <source>
        <dbReference type="SMART" id="SM01257"/>
    </source>
</evidence>
<dbReference type="PANTHER" id="PTHR17469">
    <property type="entry name" value="SPERM SPECIFIC ANTIGEN 2-RELATED"/>
    <property type="match status" value="1"/>
</dbReference>
<evidence type="ECO:0000313" key="3">
    <source>
        <dbReference type="Ensembl" id="ENSDCDP00010061198.1"/>
    </source>
</evidence>
<feature type="region of interest" description="Disordered" evidence="1">
    <location>
        <begin position="608"/>
        <end position="647"/>
    </location>
</feature>
<dbReference type="AlphaFoldDB" id="A0AAY4EUY1"/>
<dbReference type="Ensembl" id="ENSDCDT00010071961.1">
    <property type="protein sequence ID" value="ENSDCDP00010061198.1"/>
    <property type="gene ID" value="ENSDCDG00010033830.1"/>
</dbReference>
<feature type="region of interest" description="Disordered" evidence="1">
    <location>
        <begin position="19"/>
        <end position="43"/>
    </location>
</feature>
<dbReference type="InterPro" id="IPR043444">
    <property type="entry name" value="TESPA1-like"/>
</dbReference>
<feature type="compositionally biased region" description="Polar residues" evidence="1">
    <location>
        <begin position="373"/>
        <end position="385"/>
    </location>
</feature>
<evidence type="ECO:0000313" key="4">
    <source>
        <dbReference type="Proteomes" id="UP000694580"/>
    </source>
</evidence>
<feature type="region of interest" description="Disordered" evidence="1">
    <location>
        <begin position="306"/>
        <end position="325"/>
    </location>
</feature>
<feature type="region of interest" description="Disordered" evidence="1">
    <location>
        <begin position="335"/>
        <end position="427"/>
    </location>
</feature>
<keyword evidence="4" id="KW-1185">Reference proteome</keyword>
<name>A0AAY4EUY1_9TELE</name>
<dbReference type="GeneID" id="114801314"/>
<accession>A0AAY4EUY1</accession>
<organism evidence="3 4">
    <name type="scientific">Denticeps clupeoides</name>
    <name type="common">denticle herring</name>
    <dbReference type="NCBI Taxonomy" id="299321"/>
    <lineage>
        <taxon>Eukaryota</taxon>
        <taxon>Metazoa</taxon>
        <taxon>Chordata</taxon>
        <taxon>Craniata</taxon>
        <taxon>Vertebrata</taxon>
        <taxon>Euteleostomi</taxon>
        <taxon>Actinopterygii</taxon>
        <taxon>Neopterygii</taxon>
        <taxon>Teleostei</taxon>
        <taxon>Clupei</taxon>
        <taxon>Clupeiformes</taxon>
        <taxon>Denticipitoidei</taxon>
        <taxon>Denticipitidae</taxon>
        <taxon>Denticeps</taxon>
    </lineage>
</organism>
<feature type="compositionally biased region" description="Polar residues" evidence="1">
    <location>
        <begin position="306"/>
        <end position="318"/>
    </location>
</feature>
<feature type="compositionally biased region" description="Polar residues" evidence="1">
    <location>
        <begin position="399"/>
        <end position="413"/>
    </location>
</feature>
<gene>
    <name evidence="3" type="primary">TESPA1</name>
</gene>
<protein>
    <recommendedName>
        <fullName evidence="2">ITPR-interacting domain-containing protein</fullName>
    </recommendedName>
</protein>
<dbReference type="Pfam" id="PF14722">
    <property type="entry name" value="KRAP_IP3R_bind"/>
    <property type="match status" value="1"/>
</dbReference>
<feature type="compositionally biased region" description="Basic and acidic residues" evidence="1">
    <location>
        <begin position="349"/>
        <end position="358"/>
    </location>
</feature>
<dbReference type="GeneTree" id="ENSGT00940000160763"/>
<dbReference type="InterPro" id="IPR029325">
    <property type="entry name" value="ITPR-bd"/>
</dbReference>
<dbReference type="Proteomes" id="UP000694580">
    <property type="component" value="Chromosome 12"/>
</dbReference>
<reference evidence="3" key="2">
    <citation type="submission" date="2025-08" db="UniProtKB">
        <authorList>
            <consortium name="Ensembl"/>
        </authorList>
    </citation>
    <scope>IDENTIFICATION</scope>
</reference>
<feature type="domain" description="ITPR-interacting" evidence="2">
    <location>
        <begin position="136"/>
        <end position="302"/>
    </location>
</feature>
<dbReference type="SMART" id="SM01257">
    <property type="entry name" value="KRAP_IP3R_bind"/>
    <property type="match status" value="1"/>
</dbReference>
<sequence>MESPSSVVRRQAWADGSRRWVTLEEQEPQGPCPAPPDLRPRPEDDVRLLGGCATGKIETWLQGCGSVVGLENPSHLTLESLLKTYGSCEDDLSLGAEATALNAVDGTKMGYPVLQPPPKSRQKGFTTSTPQRLGLPLYNMGHSMASSCLSITTTKTASSLSEVLQMCSEDAEETLLQLGFGCDEPQVTARIPSRFFNFPSQLRGINFKLFLESQLTRIRQEDPNLSLASRFRQVEVLTAMANAFYSLYSHVSRTPLQKLAPPDFSFASPTPESRIAPRFFDSIRCEPKSPVERLKDTVSKMCLYTGSRSSDYTSPQNSPRKRRSLPDVVEVLMENGTTGAACSPRRQRSAGEDVEGAKAEVQTPLLDNHGGMNRTQDFRTLQAGHSRTKLRQLRRSRSVSDSGQTLSPISDTSAAEDAEPQSRVPKISHEVICPQVVESVHRAPQYCAEDKTAKDSSEQRPGCTTPFHTRCCEDAELTHNPECTGTVTNRSQGLQDTSLGDLSLPLAPSSPTGLMSPCQIMVTGWEGDLSSAHKDPVGDGSFARCRPSEAEEPGGSELLSYQKFLSPISHRTHKPKQANSFELEEVHSAGEEEMGPPQSRMHMKLSLFSPNKGQAVRGDSFQSDSSGYIEEDLNLTPSPMSEKTGDK</sequence>
<dbReference type="PANTHER" id="PTHR17469:SF1">
    <property type="entry name" value="PROTEIN TESPA1"/>
    <property type="match status" value="1"/>
</dbReference>
<dbReference type="RefSeq" id="XP_028855278.1">
    <property type="nucleotide sequence ID" value="XM_028999445.1"/>
</dbReference>
<reference evidence="3" key="3">
    <citation type="submission" date="2025-09" db="UniProtKB">
        <authorList>
            <consortium name="Ensembl"/>
        </authorList>
    </citation>
    <scope>IDENTIFICATION</scope>
</reference>
<reference evidence="3 4" key="1">
    <citation type="submission" date="2020-06" db="EMBL/GenBank/DDBJ databases">
        <authorList>
            <consortium name="Wellcome Sanger Institute Data Sharing"/>
        </authorList>
    </citation>
    <scope>NUCLEOTIDE SEQUENCE [LARGE SCALE GENOMIC DNA]</scope>
</reference>
<proteinExistence type="predicted"/>